<dbReference type="PANTHER" id="PTHR42693:SF53">
    <property type="entry name" value="ENDO-4-O-SULFATASE"/>
    <property type="match status" value="1"/>
</dbReference>
<feature type="signal peptide" evidence="5">
    <location>
        <begin position="1"/>
        <end position="25"/>
    </location>
</feature>
<evidence type="ECO:0000256" key="4">
    <source>
        <dbReference type="ARBA" id="ARBA00022837"/>
    </source>
</evidence>
<keyword evidence="2" id="KW-0479">Metal-binding</keyword>
<evidence type="ECO:0000259" key="6">
    <source>
        <dbReference type="Pfam" id="PF00884"/>
    </source>
</evidence>
<protein>
    <submittedName>
        <fullName evidence="7">Arylsulfatase</fullName>
    </submittedName>
</protein>
<keyword evidence="3" id="KW-0378">Hydrolase</keyword>
<keyword evidence="8" id="KW-1185">Reference proteome</keyword>
<dbReference type="Gene3D" id="3.30.1120.10">
    <property type="match status" value="1"/>
</dbReference>
<accession>A0A7V9ACH1</accession>
<dbReference type="GO" id="GO:0004065">
    <property type="term" value="F:arylsulfatase activity"/>
    <property type="evidence" value="ECO:0007669"/>
    <property type="project" value="TreeGrafter"/>
</dbReference>
<evidence type="ECO:0000256" key="5">
    <source>
        <dbReference type="SAM" id="SignalP"/>
    </source>
</evidence>
<evidence type="ECO:0000313" key="8">
    <source>
        <dbReference type="Proteomes" id="UP000542342"/>
    </source>
</evidence>
<evidence type="ECO:0000256" key="1">
    <source>
        <dbReference type="ARBA" id="ARBA00008779"/>
    </source>
</evidence>
<name>A0A7V9ACH1_9BACT</name>
<dbReference type="Proteomes" id="UP000542342">
    <property type="component" value="Unassembled WGS sequence"/>
</dbReference>
<dbReference type="GO" id="GO:0046872">
    <property type="term" value="F:metal ion binding"/>
    <property type="evidence" value="ECO:0007669"/>
    <property type="project" value="UniProtKB-KW"/>
</dbReference>
<dbReference type="Gene3D" id="3.40.720.10">
    <property type="entry name" value="Alkaline Phosphatase, subunit A"/>
    <property type="match status" value="1"/>
</dbReference>
<dbReference type="PROSITE" id="PS00523">
    <property type="entry name" value="SULFATASE_1"/>
    <property type="match status" value="1"/>
</dbReference>
<reference evidence="7 8" key="1">
    <citation type="submission" date="2020-07" db="EMBL/GenBank/DDBJ databases">
        <title>Thermogemmata thermophila gen. nov., sp. nov., a novel moderate thermophilic planctomycete from a Kamchatka hot spring.</title>
        <authorList>
            <person name="Elcheninov A.G."/>
            <person name="Podosokorskaya O.A."/>
            <person name="Kovaleva O.L."/>
            <person name="Novikov A."/>
            <person name="Bonch-Osmolovskaya E.A."/>
            <person name="Toshchakov S.V."/>
            <person name="Kublanov I.V."/>
        </authorList>
    </citation>
    <scope>NUCLEOTIDE SEQUENCE [LARGE SCALE GENOMIC DNA]</scope>
    <source>
        <strain evidence="7 8">2918</strain>
    </source>
</reference>
<dbReference type="EMBL" id="JACEFB010000008">
    <property type="protein sequence ID" value="MBA2226777.1"/>
    <property type="molecule type" value="Genomic_DNA"/>
</dbReference>
<organism evidence="7 8">
    <name type="scientific">Thermogemmata fonticola</name>
    <dbReference type="NCBI Taxonomy" id="2755323"/>
    <lineage>
        <taxon>Bacteria</taxon>
        <taxon>Pseudomonadati</taxon>
        <taxon>Planctomycetota</taxon>
        <taxon>Planctomycetia</taxon>
        <taxon>Gemmatales</taxon>
        <taxon>Gemmataceae</taxon>
        <taxon>Thermogemmata</taxon>
    </lineage>
</organism>
<dbReference type="InterPro" id="IPR000917">
    <property type="entry name" value="Sulfatase_N"/>
</dbReference>
<dbReference type="Pfam" id="PF00884">
    <property type="entry name" value="Sulfatase"/>
    <property type="match status" value="1"/>
</dbReference>
<dbReference type="InterPro" id="IPR017850">
    <property type="entry name" value="Alkaline_phosphatase_core_sf"/>
</dbReference>
<dbReference type="SUPFAM" id="SSF53649">
    <property type="entry name" value="Alkaline phosphatase-like"/>
    <property type="match status" value="1"/>
</dbReference>
<sequence>MRYGIANGVLLLAVIGEWAVSPAQAQEVLPNIVLIVADDLGCYELGCYGQTKIRTPHIDQLAAQGMKWTHFYAGSAVCAPSRCALMTGRHMGHATVRDNRQYRKGQEGQFPLRAEDVTLAELLKSKGYVTAAMGKWGLGNWDTTGSPLKQGFDYFFGYNCQAHAHSHYPTYVYRNGQRVDLPGNDGKTGRQYTQDLFEAEALAFLERNKDRPFFLYLPFIVPHVAIQVPEDSLKEYRGKLGEDPPYTGGKGYLPHPTPRAGYAAMVTRMDRSVGRIVAKLRELGLEKKTLVLFTSDNGPTHNVGGADSVFFQSAGPLRGLKGSLYEGGIRVPFIASWPGVIPAGSVCRHRFYFPDILPTICEAAGIEVRHPIDGISFWPTLCGKGKQELHQFLYWEFPGYGGQQAIIAGEWKAVRQNLARGIIKTELYHLGQDEGEKHDLAAQHPEVAARLERLMQEQHTPHPDFPLPAIDTPKR</sequence>
<comment type="similarity">
    <text evidence="1">Belongs to the sulfatase family.</text>
</comment>
<evidence type="ECO:0000256" key="3">
    <source>
        <dbReference type="ARBA" id="ARBA00022801"/>
    </source>
</evidence>
<evidence type="ECO:0000256" key="2">
    <source>
        <dbReference type="ARBA" id="ARBA00022723"/>
    </source>
</evidence>
<comment type="caution">
    <text evidence="7">The sequence shown here is derived from an EMBL/GenBank/DDBJ whole genome shotgun (WGS) entry which is preliminary data.</text>
</comment>
<keyword evidence="5" id="KW-0732">Signal</keyword>
<dbReference type="InterPro" id="IPR050738">
    <property type="entry name" value="Sulfatase"/>
</dbReference>
<proteinExistence type="inferred from homology"/>
<gene>
    <name evidence="7" type="ORF">H0921_11455</name>
</gene>
<dbReference type="RefSeq" id="WP_194538224.1">
    <property type="nucleotide sequence ID" value="NZ_JACEFB010000008.1"/>
</dbReference>
<dbReference type="CDD" id="cd16145">
    <property type="entry name" value="ARS_like"/>
    <property type="match status" value="1"/>
</dbReference>
<dbReference type="AlphaFoldDB" id="A0A7V9ACH1"/>
<keyword evidence="4" id="KW-0106">Calcium</keyword>
<feature type="chain" id="PRO_5030559162" evidence="5">
    <location>
        <begin position="26"/>
        <end position="475"/>
    </location>
</feature>
<dbReference type="PANTHER" id="PTHR42693">
    <property type="entry name" value="ARYLSULFATASE FAMILY MEMBER"/>
    <property type="match status" value="1"/>
</dbReference>
<dbReference type="InterPro" id="IPR024607">
    <property type="entry name" value="Sulfatase_CS"/>
</dbReference>
<feature type="domain" description="Sulfatase N-terminal" evidence="6">
    <location>
        <begin position="30"/>
        <end position="366"/>
    </location>
</feature>
<evidence type="ECO:0000313" key="7">
    <source>
        <dbReference type="EMBL" id="MBA2226777.1"/>
    </source>
</evidence>